<evidence type="ECO:0000313" key="2">
    <source>
        <dbReference type="Proteomes" id="UP000692954"/>
    </source>
</evidence>
<name>A0A8S1Q6D4_9CILI</name>
<proteinExistence type="predicted"/>
<organism evidence="1 2">
    <name type="scientific">Paramecium sonneborni</name>
    <dbReference type="NCBI Taxonomy" id="65129"/>
    <lineage>
        <taxon>Eukaryota</taxon>
        <taxon>Sar</taxon>
        <taxon>Alveolata</taxon>
        <taxon>Ciliophora</taxon>
        <taxon>Intramacronucleata</taxon>
        <taxon>Oligohymenophorea</taxon>
        <taxon>Peniculida</taxon>
        <taxon>Parameciidae</taxon>
        <taxon>Paramecium</taxon>
    </lineage>
</organism>
<dbReference type="Proteomes" id="UP000692954">
    <property type="component" value="Unassembled WGS sequence"/>
</dbReference>
<keyword evidence="2" id="KW-1185">Reference proteome</keyword>
<comment type="caution">
    <text evidence="1">The sequence shown here is derived from an EMBL/GenBank/DDBJ whole genome shotgun (WGS) entry which is preliminary data.</text>
</comment>
<accession>A0A8S1Q6D4</accession>
<gene>
    <name evidence="1" type="ORF">PSON_ATCC_30995.1.T0960212</name>
</gene>
<dbReference type="EMBL" id="CAJJDN010000096">
    <property type="protein sequence ID" value="CAD8110853.1"/>
    <property type="molecule type" value="Genomic_DNA"/>
</dbReference>
<dbReference type="AlphaFoldDB" id="A0A8S1Q6D4"/>
<sequence length="52" mass="5946">MVKSLKCIIIKKIRNELQVTYCGFQKNGIKVGNCHILFENKLNSIILLVVVE</sequence>
<protein>
    <submittedName>
        <fullName evidence="1">Uncharacterized protein</fullName>
    </submittedName>
</protein>
<evidence type="ECO:0000313" key="1">
    <source>
        <dbReference type="EMBL" id="CAD8110853.1"/>
    </source>
</evidence>
<reference evidence="1" key="1">
    <citation type="submission" date="2021-01" db="EMBL/GenBank/DDBJ databases">
        <authorList>
            <consortium name="Genoscope - CEA"/>
            <person name="William W."/>
        </authorList>
    </citation>
    <scope>NUCLEOTIDE SEQUENCE</scope>
</reference>